<dbReference type="EMBL" id="QQXL01000004">
    <property type="protein sequence ID" value="RKW70358.1"/>
    <property type="molecule type" value="Genomic_DNA"/>
</dbReference>
<gene>
    <name evidence="1" type="ORF">DWQ67_07655</name>
</gene>
<comment type="caution">
    <text evidence="1">The sequence shown here is derived from an EMBL/GenBank/DDBJ whole genome shotgun (WGS) entry which is preliminary data.</text>
</comment>
<protein>
    <submittedName>
        <fullName evidence="1">Uncharacterized protein</fullName>
    </submittedName>
</protein>
<dbReference type="InterPro" id="IPR010866">
    <property type="entry name" value="A-2_8-polyST"/>
</dbReference>
<sequence length="491" mass="53429">MIQLVMASTLYQVASLAAMVDHGALDGLGMSNEPVARRVLVLADGSQRPEVTTPIQDAAGFEELASRFDAVVDLGALVWPRRPRQFNPRPEELLMWQRLLRSHWNLGTERVELVLESLQVTPAAALARVFHDSPISVHADGLMSYGPTRDRLAPSISQRLDALVYLELIPGLRPVYLSENSVALVPVPARALGAVLEQLAAHLEPTPEVAALMRAPRPASLLLGQYLVDLRILDPEEQLELDRAMVAQARSDGAQVVAYKPHPAAGLGGVAAVEEAAREAGLELILVRDSVPAEVLMSWLRPVSVLSSFSTSLFTARAVFDLPATAIMSRLVSHRLTPFQNSNRIPVVLADALLGQGAQDHTPQDQTAATLDAAQLQALVDSVAYCMQAKLLPELREASEEFLTAEPALRDRYIRQRRLRALGLPSAPGRSTSAAASARLALEKRLGPEQTQRAVSLVRTLQRTPRYAAKTVGQRLVKWSQAPRPTSSRGR</sequence>
<dbReference type="Proteomes" id="UP000273119">
    <property type="component" value="Unassembled WGS sequence"/>
</dbReference>
<keyword evidence="2" id="KW-1185">Reference proteome</keyword>
<name>A0A496PIT3_9MICC</name>
<organism evidence="1 2">
    <name type="scientific">Galactobacter caseinivorans</name>
    <dbReference type="NCBI Taxonomy" id="2676123"/>
    <lineage>
        <taxon>Bacteria</taxon>
        <taxon>Bacillati</taxon>
        <taxon>Actinomycetota</taxon>
        <taxon>Actinomycetes</taxon>
        <taxon>Micrococcales</taxon>
        <taxon>Micrococcaceae</taxon>
        <taxon>Galactobacter</taxon>
    </lineage>
</organism>
<proteinExistence type="predicted"/>
<reference evidence="1 2" key="1">
    <citation type="submission" date="2018-07" db="EMBL/GenBank/DDBJ databases">
        <title>Arthrobacter sp. nov., isolated from raw cow's milk with high bacterial count.</title>
        <authorList>
            <person name="Hahne J."/>
            <person name="Isele D."/>
            <person name="Lipski A."/>
        </authorList>
    </citation>
    <scope>NUCLEOTIDE SEQUENCE [LARGE SCALE GENOMIC DNA]</scope>
    <source>
        <strain evidence="1 2">JZ R-183</strain>
    </source>
</reference>
<dbReference type="RefSeq" id="WP_121485011.1">
    <property type="nucleotide sequence ID" value="NZ_QQXL01000004.1"/>
</dbReference>
<dbReference type="Pfam" id="PF07388">
    <property type="entry name" value="A-2_8-polyST"/>
    <property type="match status" value="1"/>
</dbReference>
<accession>A0A496PIT3</accession>
<dbReference type="AlphaFoldDB" id="A0A496PIT3"/>
<evidence type="ECO:0000313" key="2">
    <source>
        <dbReference type="Proteomes" id="UP000273119"/>
    </source>
</evidence>
<evidence type="ECO:0000313" key="1">
    <source>
        <dbReference type="EMBL" id="RKW70358.1"/>
    </source>
</evidence>